<keyword evidence="3" id="KW-1185">Reference proteome</keyword>
<dbReference type="Proteomes" id="UP001140091">
    <property type="component" value="Unassembled WGS sequence"/>
</dbReference>
<comment type="caution">
    <text evidence="2">The sequence shown here is derived from an EMBL/GenBank/DDBJ whole genome shotgun (WGS) entry which is preliminary data.</text>
</comment>
<evidence type="ECO:0000256" key="1">
    <source>
        <dbReference type="SAM" id="Phobius"/>
    </source>
</evidence>
<dbReference type="EMBL" id="JANBPK010000706">
    <property type="protein sequence ID" value="KAJ2935023.1"/>
    <property type="molecule type" value="Genomic_DNA"/>
</dbReference>
<sequence>MCKQKASQIRLLQHFANNPFLSAPVIFIVLGMAIAEVIMFLRAYALSYQNPKFGASLLSLFIFRRFLIASRPKEIYDY</sequence>
<feature type="non-terminal residue" evidence="2">
    <location>
        <position position="1"/>
    </location>
</feature>
<feature type="transmembrane region" description="Helical" evidence="1">
    <location>
        <begin position="20"/>
        <end position="41"/>
    </location>
</feature>
<organism evidence="2 3">
    <name type="scientific">Candolleomyces eurysporus</name>
    <dbReference type="NCBI Taxonomy" id="2828524"/>
    <lineage>
        <taxon>Eukaryota</taxon>
        <taxon>Fungi</taxon>
        <taxon>Dikarya</taxon>
        <taxon>Basidiomycota</taxon>
        <taxon>Agaricomycotina</taxon>
        <taxon>Agaricomycetes</taxon>
        <taxon>Agaricomycetidae</taxon>
        <taxon>Agaricales</taxon>
        <taxon>Agaricineae</taxon>
        <taxon>Psathyrellaceae</taxon>
        <taxon>Candolleomyces</taxon>
    </lineage>
</organism>
<keyword evidence="1" id="KW-0472">Membrane</keyword>
<dbReference type="AlphaFoldDB" id="A0A9W8JJT1"/>
<evidence type="ECO:0000313" key="2">
    <source>
        <dbReference type="EMBL" id="KAJ2935023.1"/>
    </source>
</evidence>
<name>A0A9W8JJT1_9AGAR</name>
<accession>A0A9W8JJT1</accession>
<reference evidence="2" key="1">
    <citation type="submission" date="2022-06" db="EMBL/GenBank/DDBJ databases">
        <title>Genome Sequence of Candolleomyces eurysporus.</title>
        <authorList>
            <person name="Buettner E."/>
        </authorList>
    </citation>
    <scope>NUCLEOTIDE SEQUENCE</scope>
    <source>
        <strain evidence="2">VTCC 930004</strain>
    </source>
</reference>
<keyword evidence="1" id="KW-1133">Transmembrane helix</keyword>
<gene>
    <name evidence="2" type="ORF">H1R20_g2062</name>
</gene>
<protein>
    <submittedName>
        <fullName evidence="2">Uncharacterized protein</fullName>
    </submittedName>
</protein>
<proteinExistence type="predicted"/>
<keyword evidence="1" id="KW-0812">Transmembrane</keyword>
<evidence type="ECO:0000313" key="3">
    <source>
        <dbReference type="Proteomes" id="UP001140091"/>
    </source>
</evidence>